<evidence type="ECO:0000256" key="1">
    <source>
        <dbReference type="SAM" id="Phobius"/>
    </source>
</evidence>
<feature type="transmembrane region" description="Helical" evidence="1">
    <location>
        <begin position="39"/>
        <end position="60"/>
    </location>
</feature>
<keyword evidence="1" id="KW-1133">Transmembrane helix</keyword>
<reference evidence="2" key="1">
    <citation type="journal article" date="2015" name="Nature">
        <title>Complex archaea that bridge the gap between prokaryotes and eukaryotes.</title>
        <authorList>
            <person name="Spang A."/>
            <person name="Saw J.H."/>
            <person name="Jorgensen S.L."/>
            <person name="Zaremba-Niedzwiedzka K."/>
            <person name="Martijn J."/>
            <person name="Lind A.E."/>
            <person name="van Eijk R."/>
            <person name="Schleper C."/>
            <person name="Guy L."/>
            <person name="Ettema T.J."/>
        </authorList>
    </citation>
    <scope>NUCLEOTIDE SEQUENCE</scope>
</reference>
<accession>A0A0F9QZR3</accession>
<keyword evidence="1" id="KW-0812">Transmembrane</keyword>
<evidence type="ECO:0008006" key="3">
    <source>
        <dbReference type="Google" id="ProtNLM"/>
    </source>
</evidence>
<feature type="transmembrane region" description="Helical" evidence="1">
    <location>
        <begin position="6"/>
        <end position="27"/>
    </location>
</feature>
<dbReference type="EMBL" id="LAZR01004219">
    <property type="protein sequence ID" value="KKN10678.1"/>
    <property type="molecule type" value="Genomic_DNA"/>
</dbReference>
<keyword evidence="1" id="KW-0472">Membrane</keyword>
<comment type="caution">
    <text evidence="2">The sequence shown here is derived from an EMBL/GenBank/DDBJ whole genome shotgun (WGS) entry which is preliminary data.</text>
</comment>
<proteinExistence type="predicted"/>
<protein>
    <recommendedName>
        <fullName evidence="3">Histidine kinase N-terminal 7TM region domain-containing protein</fullName>
    </recommendedName>
</protein>
<evidence type="ECO:0000313" key="2">
    <source>
        <dbReference type="EMBL" id="KKN10678.1"/>
    </source>
</evidence>
<organism evidence="2">
    <name type="scientific">marine sediment metagenome</name>
    <dbReference type="NCBI Taxonomy" id="412755"/>
    <lineage>
        <taxon>unclassified sequences</taxon>
        <taxon>metagenomes</taxon>
        <taxon>ecological metagenomes</taxon>
    </lineage>
</organism>
<name>A0A0F9QZR3_9ZZZZ</name>
<dbReference type="AlphaFoldDB" id="A0A0F9QZR3"/>
<feature type="transmembrane region" description="Helical" evidence="1">
    <location>
        <begin position="99"/>
        <end position="118"/>
    </location>
</feature>
<gene>
    <name evidence="2" type="ORF">LCGC14_1034210</name>
</gene>
<sequence>MIMELVDWIFIISSLVFFSSIICVFILTANNKTDKVKVFGIILFVMILPILLILINYIIIGTNIRMITFLILILFYLIVEFLLDMVLKIDFRSKTSRHVPIYYHRMGCYLFFLVWSPLY</sequence>
<feature type="transmembrane region" description="Helical" evidence="1">
    <location>
        <begin position="66"/>
        <end position="87"/>
    </location>
</feature>